<keyword evidence="5" id="KW-1185">Reference proteome</keyword>
<dbReference type="Proteomes" id="UP000799437">
    <property type="component" value="Unassembled WGS sequence"/>
</dbReference>
<organism evidence="4 5">
    <name type="scientific">Pseudovirgaria hyperparasitica</name>
    <dbReference type="NCBI Taxonomy" id="470096"/>
    <lineage>
        <taxon>Eukaryota</taxon>
        <taxon>Fungi</taxon>
        <taxon>Dikarya</taxon>
        <taxon>Ascomycota</taxon>
        <taxon>Pezizomycotina</taxon>
        <taxon>Dothideomycetes</taxon>
        <taxon>Dothideomycetes incertae sedis</taxon>
        <taxon>Acrospermales</taxon>
        <taxon>Acrospermaceae</taxon>
        <taxon>Pseudovirgaria</taxon>
    </lineage>
</organism>
<evidence type="ECO:0000313" key="4">
    <source>
        <dbReference type="EMBL" id="KAF2763219.1"/>
    </source>
</evidence>
<feature type="domain" description="F-box" evidence="3">
    <location>
        <begin position="1"/>
        <end position="49"/>
    </location>
</feature>
<dbReference type="PANTHER" id="PTHR24198">
    <property type="entry name" value="ANKYRIN REPEAT AND PROTEIN KINASE DOMAIN-CONTAINING PROTEIN"/>
    <property type="match status" value="1"/>
</dbReference>
<dbReference type="Pfam" id="PF00023">
    <property type="entry name" value="Ank"/>
    <property type="match status" value="1"/>
</dbReference>
<dbReference type="SUPFAM" id="SSF81383">
    <property type="entry name" value="F-box domain"/>
    <property type="match status" value="1"/>
</dbReference>
<proteinExistence type="predicted"/>
<dbReference type="PROSITE" id="PS50181">
    <property type="entry name" value="FBOX"/>
    <property type="match status" value="1"/>
</dbReference>
<dbReference type="AlphaFoldDB" id="A0A6A6WMH3"/>
<dbReference type="EMBL" id="ML996565">
    <property type="protein sequence ID" value="KAF2763219.1"/>
    <property type="molecule type" value="Genomic_DNA"/>
</dbReference>
<dbReference type="InterPro" id="IPR002110">
    <property type="entry name" value="Ankyrin_rpt"/>
</dbReference>
<accession>A0A6A6WMH3</accession>
<evidence type="ECO:0000313" key="5">
    <source>
        <dbReference type="Proteomes" id="UP000799437"/>
    </source>
</evidence>
<dbReference type="SUPFAM" id="SSF48403">
    <property type="entry name" value="Ankyrin repeat"/>
    <property type="match status" value="1"/>
</dbReference>
<keyword evidence="2" id="KW-0040">ANK repeat</keyword>
<dbReference type="OrthoDB" id="3799861at2759"/>
<dbReference type="RefSeq" id="XP_033605670.1">
    <property type="nucleotide sequence ID" value="XM_033746327.1"/>
</dbReference>
<name>A0A6A6WMH3_9PEZI</name>
<keyword evidence="1" id="KW-0677">Repeat</keyword>
<protein>
    <recommendedName>
        <fullName evidence="3">F-box domain-containing protein</fullName>
    </recommendedName>
</protein>
<sequence length="480" mass="53621">MALADLPTELLLPILTYAAQVRGLKRALRLRCVCKRFAFLMHDAIYESTLLECPRTCELQALPPANVGPRALYRQRKQEATDQKAARDLLYRNRKFFEGFLAYRALKKGCRLTSYSPYLSAICNLARELLWHRHRRQLEDSFSDEEYREIVARLCALPLVGGHYREHFFGFHADLIDKNANCSLDALISEIPPKWLLSAAAYLGDIDIVNRYISSNFVDQDSLFPTPLLAASQAGHLEVVRALIGGPNLNHGSSGLRYIICNAAGPAGHDDIVGQALDPAWETNESVPTNAHYLTHLSIKALSTTTSISHFRLWFPQLQHAIPHYELKWLPDNVAIAARDGALEKLKFLIELGGPMDGRFPDTASEFNRPISQAAQNCHDEVVFFLLDNGAELDHALKAAVMGGSRSIVRLLMQSRPLDADIVQIAFVEAIKRENIAMIRCLEDNGAVMSGKAREEAVNATSGEVLKSMMDFLDLKEVEL</sequence>
<dbReference type="InterPro" id="IPR036770">
    <property type="entry name" value="Ankyrin_rpt-contain_sf"/>
</dbReference>
<gene>
    <name evidence="4" type="ORF">EJ05DRAFT_496048</name>
</gene>
<reference evidence="4" key="1">
    <citation type="journal article" date="2020" name="Stud. Mycol.">
        <title>101 Dothideomycetes genomes: a test case for predicting lifestyles and emergence of pathogens.</title>
        <authorList>
            <person name="Haridas S."/>
            <person name="Albert R."/>
            <person name="Binder M."/>
            <person name="Bloem J."/>
            <person name="Labutti K."/>
            <person name="Salamov A."/>
            <person name="Andreopoulos B."/>
            <person name="Baker S."/>
            <person name="Barry K."/>
            <person name="Bills G."/>
            <person name="Bluhm B."/>
            <person name="Cannon C."/>
            <person name="Castanera R."/>
            <person name="Culley D."/>
            <person name="Daum C."/>
            <person name="Ezra D."/>
            <person name="Gonzalez J."/>
            <person name="Henrissat B."/>
            <person name="Kuo A."/>
            <person name="Liang C."/>
            <person name="Lipzen A."/>
            <person name="Lutzoni F."/>
            <person name="Magnuson J."/>
            <person name="Mondo S."/>
            <person name="Nolan M."/>
            <person name="Ohm R."/>
            <person name="Pangilinan J."/>
            <person name="Park H.-J."/>
            <person name="Ramirez L."/>
            <person name="Alfaro M."/>
            <person name="Sun H."/>
            <person name="Tritt A."/>
            <person name="Yoshinaga Y."/>
            <person name="Zwiers L.-H."/>
            <person name="Turgeon B."/>
            <person name="Goodwin S."/>
            <person name="Spatafora J."/>
            <person name="Crous P."/>
            <person name="Grigoriev I."/>
        </authorList>
    </citation>
    <scope>NUCLEOTIDE SEQUENCE</scope>
    <source>
        <strain evidence="4">CBS 121739</strain>
    </source>
</reference>
<dbReference type="Gene3D" id="1.25.40.20">
    <property type="entry name" value="Ankyrin repeat-containing domain"/>
    <property type="match status" value="2"/>
</dbReference>
<dbReference type="PANTHER" id="PTHR24198:SF165">
    <property type="entry name" value="ANKYRIN REPEAT-CONTAINING PROTEIN-RELATED"/>
    <property type="match status" value="1"/>
</dbReference>
<dbReference type="GeneID" id="54487381"/>
<dbReference type="InterPro" id="IPR036047">
    <property type="entry name" value="F-box-like_dom_sf"/>
</dbReference>
<dbReference type="InterPro" id="IPR001810">
    <property type="entry name" value="F-box_dom"/>
</dbReference>
<evidence type="ECO:0000259" key="3">
    <source>
        <dbReference type="PROSITE" id="PS50181"/>
    </source>
</evidence>
<evidence type="ECO:0000256" key="1">
    <source>
        <dbReference type="ARBA" id="ARBA00022737"/>
    </source>
</evidence>
<evidence type="ECO:0000256" key="2">
    <source>
        <dbReference type="ARBA" id="ARBA00023043"/>
    </source>
</evidence>